<name>A0A8S5Q2E4_9CAUD</name>
<protein>
    <submittedName>
        <fullName evidence="2">Uncharacterized protein</fullName>
    </submittedName>
</protein>
<reference evidence="2" key="1">
    <citation type="journal article" date="2021" name="Proc. Natl. Acad. Sci. U.S.A.">
        <title>A Catalog of Tens of Thousands of Viruses from Human Metagenomes Reveals Hidden Associations with Chronic Diseases.</title>
        <authorList>
            <person name="Tisza M.J."/>
            <person name="Buck C.B."/>
        </authorList>
    </citation>
    <scope>NUCLEOTIDE SEQUENCE</scope>
    <source>
        <strain evidence="2">CtLqe90</strain>
    </source>
</reference>
<accession>A0A8S5Q2E4</accession>
<dbReference type="EMBL" id="BK015564">
    <property type="protein sequence ID" value="DAE13160.1"/>
    <property type="molecule type" value="Genomic_DNA"/>
</dbReference>
<evidence type="ECO:0000256" key="1">
    <source>
        <dbReference type="SAM" id="MobiDB-lite"/>
    </source>
</evidence>
<proteinExistence type="predicted"/>
<evidence type="ECO:0000313" key="2">
    <source>
        <dbReference type="EMBL" id="DAE13160.1"/>
    </source>
</evidence>
<sequence>MNGSRTQSKLSQAEKGYEPHMGRTQIYGERC</sequence>
<feature type="compositionally biased region" description="Polar residues" evidence="1">
    <location>
        <begin position="1"/>
        <end position="11"/>
    </location>
</feature>
<organism evidence="2">
    <name type="scientific">Siphoviridae sp. ctLqe90</name>
    <dbReference type="NCBI Taxonomy" id="2825456"/>
    <lineage>
        <taxon>Viruses</taxon>
        <taxon>Duplodnaviria</taxon>
        <taxon>Heunggongvirae</taxon>
        <taxon>Uroviricota</taxon>
        <taxon>Caudoviricetes</taxon>
    </lineage>
</organism>
<feature type="region of interest" description="Disordered" evidence="1">
    <location>
        <begin position="1"/>
        <end position="31"/>
    </location>
</feature>